<dbReference type="EMBL" id="LFJN01000032">
    <property type="protein sequence ID" value="KPI36285.1"/>
    <property type="molecule type" value="Genomic_DNA"/>
</dbReference>
<dbReference type="PANTHER" id="PTHR46370">
    <property type="entry name" value="GPALPP MOTIFS-CONTAINING PROTEIN 1"/>
    <property type="match status" value="1"/>
</dbReference>
<evidence type="ECO:0000313" key="3">
    <source>
        <dbReference type="EMBL" id="KPI36285.1"/>
    </source>
</evidence>
<proteinExistence type="predicted"/>
<dbReference type="Pfam" id="PF12572">
    <property type="entry name" value="DUF3752"/>
    <property type="match status" value="1"/>
</dbReference>
<evidence type="ECO:0000313" key="4">
    <source>
        <dbReference type="Proteomes" id="UP000038010"/>
    </source>
</evidence>
<dbReference type="OrthoDB" id="73491at2759"/>
<name>A0A0N1HJ14_9EURO</name>
<feature type="compositionally biased region" description="Basic and acidic residues" evidence="1">
    <location>
        <begin position="217"/>
        <end position="240"/>
    </location>
</feature>
<comment type="caution">
    <text evidence="3">The sequence shown here is derived from an EMBL/GenBank/DDBJ whole genome shotgun (WGS) entry which is preliminary data.</text>
</comment>
<feature type="compositionally biased region" description="Basic and acidic residues" evidence="1">
    <location>
        <begin position="51"/>
        <end position="64"/>
    </location>
</feature>
<reference evidence="3 4" key="1">
    <citation type="submission" date="2015-06" db="EMBL/GenBank/DDBJ databases">
        <title>Draft genome of the ant-associated black yeast Phialophora attae CBS 131958.</title>
        <authorList>
            <person name="Moreno L.F."/>
            <person name="Stielow B.J."/>
            <person name="de Hoog S."/>
            <person name="Vicente V.A."/>
            <person name="Weiss V.A."/>
            <person name="de Vries M."/>
            <person name="Cruz L.M."/>
            <person name="Souza E.M."/>
        </authorList>
    </citation>
    <scope>NUCLEOTIDE SEQUENCE [LARGE SCALE GENOMIC DNA]</scope>
    <source>
        <strain evidence="3 4">CBS 131958</strain>
    </source>
</reference>
<organism evidence="3 4">
    <name type="scientific">Cyphellophora attinorum</name>
    <dbReference type="NCBI Taxonomy" id="1664694"/>
    <lineage>
        <taxon>Eukaryota</taxon>
        <taxon>Fungi</taxon>
        <taxon>Dikarya</taxon>
        <taxon>Ascomycota</taxon>
        <taxon>Pezizomycotina</taxon>
        <taxon>Eurotiomycetes</taxon>
        <taxon>Chaetothyriomycetidae</taxon>
        <taxon>Chaetothyriales</taxon>
        <taxon>Cyphellophoraceae</taxon>
        <taxon>Cyphellophora</taxon>
    </lineage>
</organism>
<feature type="domain" description="DUF3752" evidence="2">
    <location>
        <begin position="115"/>
        <end position="266"/>
    </location>
</feature>
<dbReference type="InterPro" id="IPR046331">
    <property type="entry name" value="GPAM1-like"/>
</dbReference>
<feature type="compositionally biased region" description="Basic and acidic residues" evidence="1">
    <location>
        <begin position="197"/>
        <end position="207"/>
    </location>
</feature>
<evidence type="ECO:0000256" key="1">
    <source>
        <dbReference type="SAM" id="MobiDB-lite"/>
    </source>
</evidence>
<accession>A0A0N1HJ14</accession>
<dbReference type="RefSeq" id="XP_017996248.1">
    <property type="nucleotide sequence ID" value="XM_018147675.1"/>
</dbReference>
<gene>
    <name evidence="3" type="ORF">AB675_7317</name>
</gene>
<feature type="region of interest" description="Disordered" evidence="1">
    <location>
        <begin position="1"/>
        <end position="271"/>
    </location>
</feature>
<keyword evidence="4" id="KW-1185">Reference proteome</keyword>
<protein>
    <recommendedName>
        <fullName evidence="2">DUF3752 domain-containing protein</fullName>
    </recommendedName>
</protein>
<feature type="compositionally biased region" description="Acidic residues" evidence="1">
    <location>
        <begin position="65"/>
        <end position="76"/>
    </location>
</feature>
<sequence>MPSVGPQLPPHLAEKRRRNSDQPSDDRRPASPESATKRRRVAGPSLPPAPLDERPAEPLEKVDGSDDESSSDDDDFGPALPTAADLNKPTSIHKPTKTSSAAPAMKRDDWMTMAPSSGDWSSRGADPTQLKARKFNTGKGAKAPSTSGDRAADASWHETPEQKQERLQRELMGIKSKDVASKAAPANVSQRSEEEEATAKRLREYNAERGPSLYDSHQSKKGREEEDDPSARAFDREKDIAGGLQINATKRRDMLNKASDFGSRFSSAKYL</sequence>
<evidence type="ECO:0000259" key="2">
    <source>
        <dbReference type="Pfam" id="PF12572"/>
    </source>
</evidence>
<dbReference type="PANTHER" id="PTHR46370:SF1">
    <property type="entry name" value="GPALPP MOTIFS-CONTAINING PROTEIN 1"/>
    <property type="match status" value="1"/>
</dbReference>
<dbReference type="Proteomes" id="UP000038010">
    <property type="component" value="Unassembled WGS sequence"/>
</dbReference>
<dbReference type="GeneID" id="28739555"/>
<dbReference type="InterPro" id="IPR022226">
    <property type="entry name" value="DUF3752"/>
</dbReference>
<dbReference type="AlphaFoldDB" id="A0A0N1HJ14"/>
<feature type="compositionally biased region" description="Basic and acidic residues" evidence="1">
    <location>
        <begin position="150"/>
        <end position="169"/>
    </location>
</feature>
<dbReference type="VEuPathDB" id="FungiDB:AB675_7317"/>